<gene>
    <name evidence="1" type="ORF">SAMN05444682_101601</name>
</gene>
<organism evidence="1 2">
    <name type="scientific">Parapedobacter indicus</name>
    <dbReference type="NCBI Taxonomy" id="1477437"/>
    <lineage>
        <taxon>Bacteria</taxon>
        <taxon>Pseudomonadati</taxon>
        <taxon>Bacteroidota</taxon>
        <taxon>Sphingobacteriia</taxon>
        <taxon>Sphingobacteriales</taxon>
        <taxon>Sphingobacteriaceae</taxon>
        <taxon>Parapedobacter</taxon>
    </lineage>
</organism>
<evidence type="ECO:0000313" key="1">
    <source>
        <dbReference type="EMBL" id="SFH89237.1"/>
    </source>
</evidence>
<dbReference type="Proteomes" id="UP000198670">
    <property type="component" value="Unassembled WGS sequence"/>
</dbReference>
<dbReference type="AlphaFoldDB" id="A0A1I3DR65"/>
<proteinExistence type="predicted"/>
<accession>A0A1I3DR65</accession>
<keyword evidence="2" id="KW-1185">Reference proteome</keyword>
<reference evidence="1 2" key="1">
    <citation type="submission" date="2016-10" db="EMBL/GenBank/DDBJ databases">
        <authorList>
            <person name="de Groot N.N."/>
        </authorList>
    </citation>
    <scope>NUCLEOTIDE SEQUENCE [LARGE SCALE GENOMIC DNA]</scope>
    <source>
        <strain evidence="1 2">RK1</strain>
    </source>
</reference>
<name>A0A1I3DR65_9SPHI</name>
<evidence type="ECO:0000313" key="2">
    <source>
        <dbReference type="Proteomes" id="UP000198670"/>
    </source>
</evidence>
<sequence>MEKYRANSFLGYFGTAQIHCLYNLHFKLMINQKNE</sequence>
<protein>
    <submittedName>
        <fullName evidence="1">Uncharacterized protein</fullName>
    </submittedName>
</protein>
<dbReference type="EMBL" id="FOQO01000001">
    <property type="protein sequence ID" value="SFH89237.1"/>
    <property type="molecule type" value="Genomic_DNA"/>
</dbReference>